<dbReference type="AlphaFoldDB" id="C2CH93"/>
<sequence>MVFKTRGKIMINIIKSEIYKIKGTWLPWIHIVLPIAYSLLFYVALKTTGLKNFEESDIIQTYFVLLGAVMPIILSLISSKVVDMEMSAGKFQVLLSTTKSRSKAYIGKLLVLELGFVISLALAIIIFAVLTGYQNTLDWLIEFSLIVISSLSLYMIHLWVSIVLSSGVSIGLGFLETLVALLSMTVIGDSIWYFIPCTWSSRLPAMYIIMGKVSDPSYFYKEFRIWSFIALFVILILFISSIIWFNKWDGKSISE</sequence>
<feature type="transmembrane region" description="Helical" evidence="1">
    <location>
        <begin position="109"/>
        <end position="133"/>
    </location>
</feature>
<evidence type="ECO:0000313" key="2">
    <source>
        <dbReference type="EMBL" id="EEI83067.1"/>
    </source>
</evidence>
<proteinExistence type="predicted"/>
<dbReference type="HOGENOM" id="CLU_077103_0_0_9"/>
<organism evidence="2 3">
    <name type="scientific">Anaerococcus tetradius ATCC 35098</name>
    <dbReference type="NCBI Taxonomy" id="525255"/>
    <lineage>
        <taxon>Bacteria</taxon>
        <taxon>Bacillati</taxon>
        <taxon>Bacillota</taxon>
        <taxon>Tissierellia</taxon>
        <taxon>Tissierellales</taxon>
        <taxon>Peptoniphilaceae</taxon>
        <taxon>Anaerococcus</taxon>
    </lineage>
</organism>
<feature type="transmembrane region" description="Helical" evidence="1">
    <location>
        <begin position="172"/>
        <end position="195"/>
    </location>
</feature>
<feature type="transmembrane region" description="Helical" evidence="1">
    <location>
        <begin position="225"/>
        <end position="245"/>
    </location>
</feature>
<feature type="transmembrane region" description="Helical" evidence="1">
    <location>
        <begin position="57"/>
        <end position="77"/>
    </location>
</feature>
<keyword evidence="1" id="KW-0812">Transmembrane</keyword>
<dbReference type="EMBL" id="ACGC01000047">
    <property type="protein sequence ID" value="EEI83067.1"/>
    <property type="molecule type" value="Genomic_DNA"/>
</dbReference>
<dbReference type="Proteomes" id="UP000003744">
    <property type="component" value="Unassembled WGS sequence"/>
</dbReference>
<evidence type="ECO:0000256" key="1">
    <source>
        <dbReference type="SAM" id="Phobius"/>
    </source>
</evidence>
<comment type="caution">
    <text evidence="2">The sequence shown here is derived from an EMBL/GenBank/DDBJ whole genome shotgun (WGS) entry which is preliminary data.</text>
</comment>
<accession>C2CH93</accession>
<gene>
    <name evidence="2" type="primary">mutG</name>
    <name evidence="2" type="ORF">HMPREF0077_0853</name>
</gene>
<dbReference type="InterPro" id="IPR022294">
    <property type="entry name" value="ABC-transptr_permeasesu"/>
</dbReference>
<keyword evidence="1" id="KW-1133">Transmembrane helix</keyword>
<keyword evidence="1" id="KW-0472">Membrane</keyword>
<feature type="transmembrane region" description="Helical" evidence="1">
    <location>
        <begin position="25"/>
        <end position="45"/>
    </location>
</feature>
<protein>
    <submittedName>
        <fullName evidence="2">Antibiotic ABC transporter protein MutG</fullName>
    </submittedName>
</protein>
<dbReference type="NCBIfam" id="TIGR03733">
    <property type="entry name" value="lanti_perm_MutG"/>
    <property type="match status" value="1"/>
</dbReference>
<evidence type="ECO:0000313" key="3">
    <source>
        <dbReference type="Proteomes" id="UP000003744"/>
    </source>
</evidence>
<name>C2CH93_9FIRM</name>
<reference evidence="2 3" key="1">
    <citation type="submission" date="2009-01" db="EMBL/GenBank/DDBJ databases">
        <authorList>
            <person name="Qin X."/>
            <person name="Bachman B."/>
            <person name="Battles P."/>
            <person name="Bell A."/>
            <person name="Bess C."/>
            <person name="Bickham C."/>
            <person name="Chaboub L."/>
            <person name="Chen D."/>
            <person name="Coyle M."/>
            <person name="Deiros D.R."/>
            <person name="Dinh H."/>
            <person name="Forbes L."/>
            <person name="Fowler G."/>
            <person name="Francisco L."/>
            <person name="Fu Q."/>
            <person name="Gubbala S."/>
            <person name="Hale W."/>
            <person name="Han Y."/>
            <person name="Hemphill L."/>
            <person name="Highlander S.K."/>
            <person name="Hirani K."/>
            <person name="Hogues M."/>
            <person name="Jackson L."/>
            <person name="Jakkamsetti A."/>
            <person name="Javaid M."/>
            <person name="Jiang H."/>
            <person name="Korchina V."/>
            <person name="Kovar C."/>
            <person name="Lara F."/>
            <person name="Lee S."/>
            <person name="Mata R."/>
            <person name="Mathew T."/>
            <person name="Moen C."/>
            <person name="Morales K."/>
            <person name="Munidasa M."/>
            <person name="Nazareth L."/>
            <person name="Ngo R."/>
            <person name="Nguyen L."/>
            <person name="Okwuonu G."/>
            <person name="Ongeri F."/>
            <person name="Patil S."/>
            <person name="Petrosino J."/>
            <person name="Pham C."/>
            <person name="Pham P."/>
            <person name="Pu L.-L."/>
            <person name="Puazo M."/>
            <person name="Raj R."/>
            <person name="Reid J."/>
            <person name="Rouhana J."/>
            <person name="Saada N."/>
            <person name="Shang Y."/>
            <person name="Simmons D."/>
            <person name="Thornton R."/>
            <person name="Warren J."/>
            <person name="Weissenberger G."/>
            <person name="Zhang J."/>
            <person name="Zhang L."/>
            <person name="Zhou C."/>
            <person name="Zhu D."/>
            <person name="Muzny D."/>
            <person name="Worley K."/>
            <person name="Gibbs R."/>
        </authorList>
    </citation>
    <scope>NUCLEOTIDE SEQUENCE [LARGE SCALE GENOMIC DNA]</scope>
    <source>
        <strain evidence="2 3">ATCC 35098</strain>
    </source>
</reference>
<dbReference type="eggNOG" id="COG4200">
    <property type="taxonomic scope" value="Bacteria"/>
</dbReference>
<dbReference type="CDD" id="cd21808">
    <property type="entry name" value="ABC-2_lan_permease_MutG"/>
    <property type="match status" value="1"/>
</dbReference>
<feature type="transmembrane region" description="Helical" evidence="1">
    <location>
        <begin position="139"/>
        <end position="160"/>
    </location>
</feature>